<accession>A3VKF0</accession>
<comment type="caution">
    <text evidence="2">The sequence shown here is derived from an EMBL/GenBank/DDBJ whole genome shotgun (WGS) entry which is preliminary data.</text>
</comment>
<keyword evidence="3" id="KW-1185">Reference proteome</keyword>
<protein>
    <recommendedName>
        <fullName evidence="4">DUF2059 domain-containing protein</fullName>
    </recommendedName>
</protein>
<proteinExistence type="predicted"/>
<evidence type="ECO:0000256" key="1">
    <source>
        <dbReference type="SAM" id="SignalP"/>
    </source>
</evidence>
<evidence type="ECO:0008006" key="4">
    <source>
        <dbReference type="Google" id="ProtNLM"/>
    </source>
</evidence>
<evidence type="ECO:0000313" key="2">
    <source>
        <dbReference type="EMBL" id="EAQ11274.1"/>
    </source>
</evidence>
<feature type="signal peptide" evidence="1">
    <location>
        <begin position="1"/>
        <end position="19"/>
    </location>
</feature>
<dbReference type="eggNOG" id="ENOG502Z9E7">
    <property type="taxonomic scope" value="Bacteria"/>
</dbReference>
<feature type="chain" id="PRO_5002662061" description="DUF2059 domain-containing protein" evidence="1">
    <location>
        <begin position="20"/>
        <end position="270"/>
    </location>
</feature>
<keyword evidence="1" id="KW-0732">Signal</keyword>
<name>A3VKF0_9RHOB</name>
<dbReference type="Proteomes" id="UP000002931">
    <property type="component" value="Unassembled WGS sequence"/>
</dbReference>
<dbReference type="AlphaFoldDB" id="A3VKF0"/>
<dbReference type="EMBL" id="AAMT01000017">
    <property type="protein sequence ID" value="EAQ11274.1"/>
    <property type="molecule type" value="Genomic_DNA"/>
</dbReference>
<dbReference type="HOGENOM" id="CLU_1015095_0_0_5"/>
<evidence type="ECO:0000313" key="3">
    <source>
        <dbReference type="Proteomes" id="UP000002931"/>
    </source>
</evidence>
<organism evidence="2 3">
    <name type="scientific">Maritimibacter alkaliphilus HTCC2654</name>
    <dbReference type="NCBI Taxonomy" id="314271"/>
    <lineage>
        <taxon>Bacteria</taxon>
        <taxon>Pseudomonadati</taxon>
        <taxon>Pseudomonadota</taxon>
        <taxon>Alphaproteobacteria</taxon>
        <taxon>Rhodobacterales</taxon>
        <taxon>Roseobacteraceae</taxon>
        <taxon>Maritimibacter</taxon>
    </lineage>
</organism>
<gene>
    <name evidence="2" type="ORF">RB2654_04576</name>
</gene>
<reference evidence="2 3" key="1">
    <citation type="journal article" date="2010" name="J. Bacteriol.">
        <title>Genome sequences of Pelagibaca bermudensis HTCC2601T and Maritimibacter alkaliphilus HTCC2654T, the type strains of two marine Roseobacter genera.</title>
        <authorList>
            <person name="Thrash J.C."/>
            <person name="Cho J.C."/>
            <person name="Ferriera S."/>
            <person name="Johnson J."/>
            <person name="Vergin K.L."/>
            <person name="Giovannoni S.J."/>
        </authorList>
    </citation>
    <scope>NUCLEOTIDE SEQUENCE [LARGE SCALE GENOMIC DNA]</scope>
    <source>
        <strain evidence="2 3">HTCC2654</strain>
    </source>
</reference>
<sequence>MTGAAVAVAAICFGAALVAADRETSREFLEVTGFDVAITSMQEGAMNGPGIAGADPDAFGSEWVRLSEQVFDPDAMIEDTLDMMEAIMPQELVDHGMDFYGSELGQRLVEAENAGHGVSNERQMAEGEMIVTRLADENPDRIKEYRKMSAAIGGVEQSTRAIIEIQVRYMMAAMAAGASDIQYSEAELREILSQQSDQLANAISTSGIFGSAYVYQSFSDEEVVAYRKALEDPQMQQVYEILNGIQYEIMGDRYETLAARLADLSPQTDI</sequence>